<proteinExistence type="predicted"/>
<gene>
    <name evidence="1" type="ORF">IQ24_02046</name>
</gene>
<dbReference type="AlphaFoldDB" id="A0A562NQP2"/>
<name>A0A562NQP2_9RHOB</name>
<reference evidence="1 2" key="1">
    <citation type="journal article" date="2015" name="Stand. Genomic Sci.">
        <title>Genomic Encyclopedia of Bacterial and Archaeal Type Strains, Phase III: the genomes of soil and plant-associated and newly described type strains.</title>
        <authorList>
            <person name="Whitman W.B."/>
            <person name="Woyke T."/>
            <person name="Klenk H.P."/>
            <person name="Zhou Y."/>
            <person name="Lilburn T.G."/>
            <person name="Beck B.J."/>
            <person name="De Vos P."/>
            <person name="Vandamme P."/>
            <person name="Eisen J.A."/>
            <person name="Garrity G."/>
            <person name="Hugenholtz P."/>
            <person name="Kyrpides N.C."/>
        </authorList>
    </citation>
    <scope>NUCLEOTIDE SEQUENCE [LARGE SCALE GENOMIC DNA]</scope>
    <source>
        <strain evidence="1 2">CGMCC 1.5364</strain>
    </source>
</reference>
<evidence type="ECO:0000313" key="1">
    <source>
        <dbReference type="EMBL" id="TWI34527.1"/>
    </source>
</evidence>
<comment type="caution">
    <text evidence="1">The sequence shown here is derived from an EMBL/GenBank/DDBJ whole genome shotgun (WGS) entry which is preliminary data.</text>
</comment>
<organism evidence="1 2">
    <name type="scientific">Paracoccus sulfuroxidans</name>
    <dbReference type="NCBI Taxonomy" id="384678"/>
    <lineage>
        <taxon>Bacteria</taxon>
        <taxon>Pseudomonadati</taxon>
        <taxon>Pseudomonadota</taxon>
        <taxon>Alphaproteobacteria</taxon>
        <taxon>Rhodobacterales</taxon>
        <taxon>Paracoccaceae</taxon>
        <taxon>Paracoccus</taxon>
    </lineage>
</organism>
<dbReference type="EMBL" id="VLKU01000005">
    <property type="protein sequence ID" value="TWI34527.1"/>
    <property type="molecule type" value="Genomic_DNA"/>
</dbReference>
<dbReference type="OrthoDB" id="6385276at2"/>
<protein>
    <recommendedName>
        <fullName evidence="3">DUF4399 domain-containing protein</fullName>
    </recommendedName>
</protein>
<evidence type="ECO:0000313" key="2">
    <source>
        <dbReference type="Proteomes" id="UP000316225"/>
    </source>
</evidence>
<dbReference type="RefSeq" id="WP_145397852.1">
    <property type="nucleotide sequence ID" value="NZ_VLKU01000005.1"/>
</dbReference>
<dbReference type="Proteomes" id="UP000316225">
    <property type="component" value="Unassembled WGS sequence"/>
</dbReference>
<keyword evidence="2" id="KW-1185">Reference proteome</keyword>
<accession>A0A562NQP2</accession>
<sequence>MDRSIPMLLIGLVFGGGIGFVVAAANGITLDGHDHGAGMDHGAAHSAGDTHAHGPAIELPAGSAAVGLTLEKDSVAGWNLFVAAQGFCFAPDQAGKPNASGQGHAHLYLDGTKIARLYGPAQHLDSLPAGGTLRVELNGNDHSPLSIDGQPLAASVTVPADAGPASVRAGQEALPRATLCP</sequence>
<evidence type="ECO:0008006" key="3">
    <source>
        <dbReference type="Google" id="ProtNLM"/>
    </source>
</evidence>